<sequence length="225" mass="25950">MYPYKKDKITLYHDPTCPFSHRTVLALKETNVDYESIEIDINKKPEWYSHVNPLLKVPAMRLPTGEILVESLFIAEYVADLNPKSLLMPTSALERYKTRLFIDYFSNNILPLPFKLLGLNSKEAEKQKFFLTITEKLRELNNKLVEVSKSGPFFLGKNYSIADIASITLVERMEIAIKFSNLSIEDITGIDRFNQWKSSVKSKPNYSLTVPTVEKISATFKKFIK</sequence>
<dbReference type="EMBL" id="LSSN01003070">
    <property type="protein sequence ID" value="OMJ14434.1"/>
    <property type="molecule type" value="Genomic_DNA"/>
</dbReference>
<dbReference type="STRING" id="133412.A0A1R1XIH8"/>
<dbReference type="PROSITE" id="PS51354">
    <property type="entry name" value="GLUTAREDOXIN_2"/>
    <property type="match status" value="1"/>
</dbReference>
<reference evidence="3 4" key="1">
    <citation type="submission" date="2017-01" db="EMBL/GenBank/DDBJ databases">
        <authorList>
            <person name="Mah S.A."/>
            <person name="Swanson W.J."/>
            <person name="Moy G.W."/>
            <person name="Vacquier V.D."/>
        </authorList>
    </citation>
    <scope>NUCLEOTIDE SEQUENCE [LARGE SCALE GENOMIC DNA]</scope>
    <source>
        <strain evidence="3 4">GSMNP</strain>
    </source>
</reference>
<evidence type="ECO:0000259" key="1">
    <source>
        <dbReference type="PROSITE" id="PS50404"/>
    </source>
</evidence>
<dbReference type="PROSITE" id="PS50405">
    <property type="entry name" value="GST_CTER"/>
    <property type="match status" value="1"/>
</dbReference>
<organism evidence="3 4">
    <name type="scientific">Smittium culicis</name>
    <dbReference type="NCBI Taxonomy" id="133412"/>
    <lineage>
        <taxon>Eukaryota</taxon>
        <taxon>Fungi</taxon>
        <taxon>Fungi incertae sedis</taxon>
        <taxon>Zoopagomycota</taxon>
        <taxon>Kickxellomycotina</taxon>
        <taxon>Harpellomycetes</taxon>
        <taxon>Harpellales</taxon>
        <taxon>Legeriomycetaceae</taxon>
        <taxon>Smittium</taxon>
    </lineage>
</organism>
<dbReference type="InterPro" id="IPR036249">
    <property type="entry name" value="Thioredoxin-like_sf"/>
</dbReference>
<dbReference type="Gene3D" id="1.20.1050.10">
    <property type="match status" value="1"/>
</dbReference>
<dbReference type="SUPFAM" id="SSF47616">
    <property type="entry name" value="GST C-terminal domain-like"/>
    <property type="match status" value="1"/>
</dbReference>
<evidence type="ECO:0000313" key="3">
    <source>
        <dbReference type="EMBL" id="OMJ14434.1"/>
    </source>
</evidence>
<dbReference type="Proteomes" id="UP000187283">
    <property type="component" value="Unassembled WGS sequence"/>
</dbReference>
<feature type="domain" description="GST C-terminal" evidence="2">
    <location>
        <begin position="91"/>
        <end position="223"/>
    </location>
</feature>
<dbReference type="GO" id="GO:0016740">
    <property type="term" value="F:transferase activity"/>
    <property type="evidence" value="ECO:0007669"/>
    <property type="project" value="UniProtKB-KW"/>
</dbReference>
<protein>
    <submittedName>
        <fullName evidence="3">Glutathione S-transferase omega-1</fullName>
    </submittedName>
</protein>
<dbReference type="GO" id="GO:0005737">
    <property type="term" value="C:cytoplasm"/>
    <property type="evidence" value="ECO:0007669"/>
    <property type="project" value="TreeGrafter"/>
</dbReference>
<dbReference type="InterPro" id="IPR036282">
    <property type="entry name" value="Glutathione-S-Trfase_C_sf"/>
</dbReference>
<dbReference type="AlphaFoldDB" id="A0A1R1XIH8"/>
<dbReference type="PROSITE" id="PS50404">
    <property type="entry name" value="GST_NTER"/>
    <property type="match status" value="1"/>
</dbReference>
<keyword evidence="3" id="KW-0808">Transferase</keyword>
<dbReference type="SUPFAM" id="SSF52833">
    <property type="entry name" value="Thioredoxin-like"/>
    <property type="match status" value="1"/>
</dbReference>
<evidence type="ECO:0000313" key="4">
    <source>
        <dbReference type="Proteomes" id="UP000187283"/>
    </source>
</evidence>
<dbReference type="CDD" id="cd00570">
    <property type="entry name" value="GST_N_family"/>
    <property type="match status" value="1"/>
</dbReference>
<comment type="caution">
    <text evidence="3">The sequence shown here is derived from an EMBL/GenBank/DDBJ whole genome shotgun (WGS) entry which is preliminary data.</text>
</comment>
<dbReference type="OrthoDB" id="202840at2759"/>
<dbReference type="PANTHER" id="PTHR43968:SF6">
    <property type="entry name" value="GLUTATHIONE S-TRANSFERASE OMEGA"/>
    <property type="match status" value="1"/>
</dbReference>
<keyword evidence="4" id="KW-1185">Reference proteome</keyword>
<proteinExistence type="predicted"/>
<accession>A0A1R1XIH8</accession>
<dbReference type="InterPro" id="IPR050983">
    <property type="entry name" value="GST_Omega/HSP26"/>
</dbReference>
<dbReference type="Gene3D" id="3.40.30.10">
    <property type="entry name" value="Glutaredoxin"/>
    <property type="match status" value="1"/>
</dbReference>
<name>A0A1R1XIH8_9FUNG</name>
<gene>
    <name evidence="3" type="ORF">AYI70_g7873</name>
</gene>
<dbReference type="InterPro" id="IPR010987">
    <property type="entry name" value="Glutathione-S-Trfase_C-like"/>
</dbReference>
<dbReference type="SFLD" id="SFLDG00358">
    <property type="entry name" value="Main_(cytGST)"/>
    <property type="match status" value="1"/>
</dbReference>
<dbReference type="PANTHER" id="PTHR43968">
    <property type="match status" value="1"/>
</dbReference>
<dbReference type="InterPro" id="IPR040079">
    <property type="entry name" value="Glutathione_S-Trfase"/>
</dbReference>
<dbReference type="Pfam" id="PF13409">
    <property type="entry name" value="GST_N_2"/>
    <property type="match status" value="1"/>
</dbReference>
<dbReference type="InterPro" id="IPR004045">
    <property type="entry name" value="Glutathione_S-Trfase_N"/>
</dbReference>
<dbReference type="SFLD" id="SFLDS00019">
    <property type="entry name" value="Glutathione_Transferase_(cytos"/>
    <property type="match status" value="1"/>
</dbReference>
<dbReference type="FunFam" id="3.40.30.10:FF:000123">
    <property type="entry name" value="Glutathione transferase o1"/>
    <property type="match status" value="1"/>
</dbReference>
<feature type="domain" description="GST N-terminal" evidence="1">
    <location>
        <begin position="7"/>
        <end position="86"/>
    </location>
</feature>
<evidence type="ECO:0000259" key="2">
    <source>
        <dbReference type="PROSITE" id="PS50405"/>
    </source>
</evidence>